<gene>
    <name evidence="2" type="ORF">ARD30_07330</name>
    <name evidence="3" type="ORF">SAMN05660750_00405</name>
</gene>
<reference evidence="2 4" key="1">
    <citation type="submission" date="2015-10" db="EMBL/GenBank/DDBJ databases">
        <title>Draft genome of Bosea thiooxidans.</title>
        <authorList>
            <person name="Wang X."/>
        </authorList>
    </citation>
    <scope>NUCLEOTIDE SEQUENCE [LARGE SCALE GENOMIC DNA]</scope>
    <source>
        <strain evidence="2 4">CGMCC 9174</strain>
    </source>
</reference>
<name>A0A0Q3L604_9HYPH</name>
<evidence type="ECO:0000313" key="3">
    <source>
        <dbReference type="EMBL" id="SKB37234.1"/>
    </source>
</evidence>
<dbReference type="AlphaFoldDB" id="A0A0Q3L604"/>
<evidence type="ECO:0000259" key="1">
    <source>
        <dbReference type="PROSITE" id="PS50206"/>
    </source>
</evidence>
<accession>A0A0Q3L604</accession>
<dbReference type="SUPFAM" id="SSF52821">
    <property type="entry name" value="Rhodanese/Cell cycle control phosphatase"/>
    <property type="match status" value="1"/>
</dbReference>
<dbReference type="Gene3D" id="3.40.250.10">
    <property type="entry name" value="Rhodanese-like domain"/>
    <property type="match status" value="1"/>
</dbReference>
<evidence type="ECO:0000313" key="5">
    <source>
        <dbReference type="Proteomes" id="UP000190130"/>
    </source>
</evidence>
<dbReference type="Pfam" id="PF00581">
    <property type="entry name" value="Rhodanese"/>
    <property type="match status" value="1"/>
</dbReference>
<dbReference type="Proteomes" id="UP000190130">
    <property type="component" value="Unassembled WGS sequence"/>
</dbReference>
<dbReference type="InterPro" id="IPR001763">
    <property type="entry name" value="Rhodanese-like_dom"/>
</dbReference>
<dbReference type="PROSITE" id="PS50206">
    <property type="entry name" value="RHODANESE_3"/>
    <property type="match status" value="1"/>
</dbReference>
<dbReference type="Proteomes" id="UP000051562">
    <property type="component" value="Unassembled WGS sequence"/>
</dbReference>
<dbReference type="EMBL" id="FUYX01000001">
    <property type="protein sequence ID" value="SKB37234.1"/>
    <property type="molecule type" value="Genomic_DNA"/>
</dbReference>
<dbReference type="PROSITE" id="PS51318">
    <property type="entry name" value="TAT"/>
    <property type="match status" value="1"/>
</dbReference>
<dbReference type="InterPro" id="IPR006311">
    <property type="entry name" value="TAT_signal"/>
</dbReference>
<evidence type="ECO:0000313" key="4">
    <source>
        <dbReference type="Proteomes" id="UP000051562"/>
    </source>
</evidence>
<dbReference type="EMBL" id="LMAR01000003">
    <property type="protein sequence ID" value="KQK32188.1"/>
    <property type="molecule type" value="Genomic_DNA"/>
</dbReference>
<dbReference type="OrthoDB" id="9812109at2"/>
<keyword evidence="3" id="KW-0808">Transferase</keyword>
<organism evidence="2 4">
    <name type="scientific">Bosea thiooxidans</name>
    <dbReference type="NCBI Taxonomy" id="53254"/>
    <lineage>
        <taxon>Bacteria</taxon>
        <taxon>Pseudomonadati</taxon>
        <taxon>Pseudomonadota</taxon>
        <taxon>Alphaproteobacteria</taxon>
        <taxon>Hyphomicrobiales</taxon>
        <taxon>Boseaceae</taxon>
        <taxon>Bosea</taxon>
    </lineage>
</organism>
<keyword evidence="4" id="KW-1185">Reference proteome</keyword>
<dbReference type="CDD" id="cd00158">
    <property type="entry name" value="RHOD"/>
    <property type="match status" value="1"/>
</dbReference>
<evidence type="ECO:0000313" key="2">
    <source>
        <dbReference type="EMBL" id="KQK32188.1"/>
    </source>
</evidence>
<dbReference type="GO" id="GO:0016740">
    <property type="term" value="F:transferase activity"/>
    <property type="evidence" value="ECO:0007669"/>
    <property type="project" value="UniProtKB-KW"/>
</dbReference>
<dbReference type="InterPro" id="IPR036873">
    <property type="entry name" value="Rhodanese-like_dom_sf"/>
</dbReference>
<proteinExistence type="predicted"/>
<feature type="domain" description="Rhodanese" evidence="1">
    <location>
        <begin position="41"/>
        <end position="138"/>
    </location>
</feature>
<dbReference type="STRING" id="53254.SAMN05660750_00405"/>
<protein>
    <submittedName>
        <fullName evidence="3">Rhodanese-related sulfurtransferase</fullName>
    </submittedName>
</protein>
<reference evidence="3 5" key="2">
    <citation type="submission" date="2017-02" db="EMBL/GenBank/DDBJ databases">
        <authorList>
            <person name="Peterson S.W."/>
        </authorList>
    </citation>
    <scope>NUCLEOTIDE SEQUENCE [LARGE SCALE GENOMIC DNA]</scope>
    <source>
        <strain evidence="3 5">DSM 9653</strain>
    </source>
</reference>
<sequence>MLKGAATRRTLLAGSLLLPASFVFGQSVTMLSPREAYEAAQAKRVVLVDIRDAAEWADTGLPQGAVALSADAPAFEVRIAGLRLDNPGKRIVLIDRTGAQAVAVAQKLAGRGWRDLAGVRGGVLGPGGWLAERLPVAEYR</sequence>